<feature type="domain" description="CAAX prenyl protease 2/Lysostaphin resistance protein A-like" evidence="3">
    <location>
        <begin position="104"/>
        <end position="209"/>
    </location>
</feature>
<feature type="transmembrane region" description="Helical" evidence="2">
    <location>
        <begin position="109"/>
        <end position="132"/>
    </location>
</feature>
<feature type="transmembrane region" description="Helical" evidence="2">
    <location>
        <begin position="50"/>
        <end position="67"/>
    </location>
</feature>
<dbReference type="eggNOG" id="COG1266">
    <property type="taxonomic scope" value="Bacteria"/>
</dbReference>
<evidence type="ECO:0000256" key="1">
    <source>
        <dbReference type="ARBA" id="ARBA00009067"/>
    </source>
</evidence>
<evidence type="ECO:0000259" key="3">
    <source>
        <dbReference type="Pfam" id="PF02517"/>
    </source>
</evidence>
<feature type="transmembrane region" description="Helical" evidence="2">
    <location>
        <begin position="144"/>
        <end position="163"/>
    </location>
</feature>
<dbReference type="OrthoDB" id="2293777at2"/>
<feature type="transmembrane region" description="Helical" evidence="2">
    <location>
        <begin position="169"/>
        <end position="192"/>
    </location>
</feature>
<reference evidence="5 7" key="2">
    <citation type="journal article" date="2015" name="Genome Announc.">
        <title>Expanding the biotechnology potential of lactobacilli through comparative genomics of 213 strains and associated genera.</title>
        <authorList>
            <person name="Sun Z."/>
            <person name="Harris H.M."/>
            <person name="McCann A."/>
            <person name="Guo C."/>
            <person name="Argimon S."/>
            <person name="Zhang W."/>
            <person name="Yang X."/>
            <person name="Jeffery I.B."/>
            <person name="Cooney J.C."/>
            <person name="Kagawa T.F."/>
            <person name="Liu W."/>
            <person name="Song Y."/>
            <person name="Salvetti E."/>
            <person name="Wrobel A."/>
            <person name="Rasinkangas P."/>
            <person name="Parkhill J."/>
            <person name="Rea M.C."/>
            <person name="O'Sullivan O."/>
            <person name="Ritari J."/>
            <person name="Douillard F.P."/>
            <person name="Paul Ross R."/>
            <person name="Yang R."/>
            <person name="Briner A.E."/>
            <person name="Felis G.E."/>
            <person name="de Vos W.M."/>
            <person name="Barrangou R."/>
            <person name="Klaenhammer T.R."/>
            <person name="Caufield P.W."/>
            <person name="Cui Y."/>
            <person name="Zhang H."/>
            <person name="O'Toole P.W."/>
        </authorList>
    </citation>
    <scope>NUCLEOTIDE SEQUENCE [LARGE SCALE GENOMIC DNA]</scope>
    <source>
        <strain evidence="5 7">DSM 18382</strain>
    </source>
</reference>
<dbReference type="GO" id="GO:0080120">
    <property type="term" value="P:CAAX-box protein maturation"/>
    <property type="evidence" value="ECO:0007669"/>
    <property type="project" value="UniProtKB-ARBA"/>
</dbReference>
<dbReference type="Proteomes" id="UP000019488">
    <property type="component" value="Unassembled WGS sequence"/>
</dbReference>
<dbReference type="PANTHER" id="PTHR36435:SF1">
    <property type="entry name" value="CAAX AMINO TERMINAL PROTEASE FAMILY PROTEIN"/>
    <property type="match status" value="1"/>
</dbReference>
<dbReference type="GO" id="GO:0004175">
    <property type="term" value="F:endopeptidase activity"/>
    <property type="evidence" value="ECO:0007669"/>
    <property type="project" value="UniProtKB-ARBA"/>
</dbReference>
<dbReference type="Proteomes" id="UP000051966">
    <property type="component" value="Unassembled WGS sequence"/>
</dbReference>
<dbReference type="RefSeq" id="WP_035181304.1">
    <property type="nucleotide sequence ID" value="NZ_AZFY01000002.1"/>
</dbReference>
<gene>
    <name evidence="5" type="ORF">FD41_GL002451</name>
    <name evidence="4" type="ORF">JCM14108_3052</name>
</gene>
<keyword evidence="2" id="KW-1133">Transmembrane helix</keyword>
<keyword evidence="7" id="KW-1185">Reference proteome</keyword>
<feature type="transmembrane region" description="Helical" evidence="2">
    <location>
        <begin position="201"/>
        <end position="220"/>
    </location>
</feature>
<proteinExistence type="inferred from homology"/>
<dbReference type="PATRIC" id="fig|1423743.5.peg.2517"/>
<keyword evidence="2" id="KW-0472">Membrane</keyword>
<evidence type="ECO:0000313" key="6">
    <source>
        <dbReference type="Proteomes" id="UP000019488"/>
    </source>
</evidence>
<dbReference type="InterPro" id="IPR052710">
    <property type="entry name" value="CAAX_protease"/>
</dbReference>
<feature type="transmembrane region" description="Helical" evidence="2">
    <location>
        <begin position="232"/>
        <end position="251"/>
    </location>
</feature>
<comment type="caution">
    <text evidence="4">The sequence shown here is derived from an EMBL/GenBank/DDBJ whole genome shotgun (WGS) entry which is preliminary data.</text>
</comment>
<evidence type="ECO:0000256" key="2">
    <source>
        <dbReference type="SAM" id="Phobius"/>
    </source>
</evidence>
<dbReference type="InterPro" id="IPR003675">
    <property type="entry name" value="Rce1/LyrA-like_dom"/>
</dbReference>
<evidence type="ECO:0000313" key="4">
    <source>
        <dbReference type="EMBL" id="GAF37961.1"/>
    </source>
</evidence>
<keyword evidence="2" id="KW-0812">Transmembrane</keyword>
<evidence type="ECO:0000313" key="5">
    <source>
        <dbReference type="EMBL" id="KRM13616.1"/>
    </source>
</evidence>
<dbReference type="PANTHER" id="PTHR36435">
    <property type="entry name" value="SLR1288 PROTEIN"/>
    <property type="match status" value="1"/>
</dbReference>
<dbReference type="EMBL" id="BAKI01000058">
    <property type="protein sequence ID" value="GAF37961.1"/>
    <property type="molecule type" value="Genomic_DNA"/>
</dbReference>
<protein>
    <submittedName>
        <fullName evidence="5">Abortive infection protein</fullName>
    </submittedName>
</protein>
<dbReference type="AlphaFoldDB" id="X0PMC5"/>
<dbReference type="EMBL" id="AZFY01000002">
    <property type="protein sequence ID" value="KRM13616.1"/>
    <property type="molecule type" value="Genomic_DNA"/>
</dbReference>
<evidence type="ECO:0000313" key="7">
    <source>
        <dbReference type="Proteomes" id="UP000051966"/>
    </source>
</evidence>
<feature type="transmembrane region" description="Helical" evidence="2">
    <location>
        <begin position="79"/>
        <end position="97"/>
    </location>
</feature>
<reference evidence="4" key="1">
    <citation type="journal article" date="2014" name="Genome Announc.">
        <title>Draft Genome Sequences of Two Lactobacillus Strains, L. farraginis JCM 14108T and L. composti JCM 14202T, Isolated from Compost of Distilled Shochu Residue.</title>
        <authorList>
            <person name="Yuki M."/>
            <person name="Oshima K."/>
            <person name="Suda W."/>
            <person name="Kitahara M."/>
            <person name="Kitamura K."/>
            <person name="Iida T."/>
            <person name="Hattori M."/>
            <person name="Ohkuma M."/>
        </authorList>
    </citation>
    <scope>NUCLEOTIDE SEQUENCE [LARGE SCALE GENOMIC DNA]</scope>
    <source>
        <strain evidence="4">JCM 14108</strain>
    </source>
</reference>
<sequence length="272" mass="30360">MKKLALMKTSNLKKLASLLIAFILIEKIIENVMLAPLLTKSPLSEITSNIVYEGIKIALVLGLNYFLTRQMIHLKFKITIKQVVFFMLSLGYLALVIKSGSPKYFLETFVWVALAAVSEELLFRGVILGNLIDLMIQWTTPNRLKIWGTVILASLVFSLEHLTNLMNQTLPVTICQLIQTFGMGVLLAAVYIRTGSLVDAIYLHFLIDFPALYISQFTTLRSGTASQTSPQVSLTGSIVIAVIYLLIAIALTKSFGQQNRLVSLKRQILNHK</sequence>
<dbReference type="STRING" id="1423743.FD41_GL002451"/>
<comment type="similarity">
    <text evidence="1">Belongs to the UPF0177 family.</text>
</comment>
<organism evidence="4 6">
    <name type="scientific">Lentilactobacillus farraginis DSM 18382 = JCM 14108</name>
    <dbReference type="NCBI Taxonomy" id="1423743"/>
    <lineage>
        <taxon>Bacteria</taxon>
        <taxon>Bacillati</taxon>
        <taxon>Bacillota</taxon>
        <taxon>Bacilli</taxon>
        <taxon>Lactobacillales</taxon>
        <taxon>Lactobacillaceae</taxon>
        <taxon>Lentilactobacillus</taxon>
    </lineage>
</organism>
<accession>X0PMC5</accession>
<dbReference type="Pfam" id="PF02517">
    <property type="entry name" value="Rce1-like"/>
    <property type="match status" value="1"/>
</dbReference>
<name>X0PMC5_9LACO</name>